<dbReference type="PROSITE" id="PS51371">
    <property type="entry name" value="CBS"/>
    <property type="match status" value="2"/>
</dbReference>
<sequence>MTRPVVSTGPDTPIRDGISLLLHHGFAGLPVVDEGERVIGVFTEADALRAAGAGPLPTGVTVGDAMTSPAEVVDADTDVLRVATKLLADRWRCVPVVYDGVLVGVISRRDLLGPLVRQDDAVAAQLRRTLADYSGHGRRWAVDVVGGTATIRGEFADLAERRVVDALARTVPGVTSTDVAALIPQQRSSSWG</sequence>
<evidence type="ECO:0000259" key="3">
    <source>
        <dbReference type="PROSITE" id="PS51371"/>
    </source>
</evidence>
<accession>A0ABP4FSF8</accession>
<feature type="domain" description="CBS" evidence="3">
    <location>
        <begin position="66"/>
        <end position="121"/>
    </location>
</feature>
<dbReference type="EMBL" id="BAAALM010000005">
    <property type="protein sequence ID" value="GAA1197406.1"/>
    <property type="molecule type" value="Genomic_DNA"/>
</dbReference>
<evidence type="ECO:0000313" key="4">
    <source>
        <dbReference type="EMBL" id="GAA1197406.1"/>
    </source>
</evidence>
<dbReference type="Gene3D" id="3.10.580.10">
    <property type="entry name" value="CBS-domain"/>
    <property type="match status" value="1"/>
</dbReference>
<keyword evidence="1 2" id="KW-0129">CBS domain</keyword>
<proteinExistence type="predicted"/>
<dbReference type="InterPro" id="IPR046342">
    <property type="entry name" value="CBS_dom_sf"/>
</dbReference>
<evidence type="ECO:0000313" key="5">
    <source>
        <dbReference type="Proteomes" id="UP001500467"/>
    </source>
</evidence>
<keyword evidence="5" id="KW-1185">Reference proteome</keyword>
<dbReference type="PANTHER" id="PTHR43080">
    <property type="entry name" value="CBS DOMAIN-CONTAINING PROTEIN CBSX3, MITOCHONDRIAL"/>
    <property type="match status" value="1"/>
</dbReference>
<protein>
    <submittedName>
        <fullName evidence="4">CBS domain-containing protein</fullName>
    </submittedName>
</protein>
<organism evidence="4 5">
    <name type="scientific">Prauserella alba</name>
    <dbReference type="NCBI Taxonomy" id="176898"/>
    <lineage>
        <taxon>Bacteria</taxon>
        <taxon>Bacillati</taxon>
        <taxon>Actinomycetota</taxon>
        <taxon>Actinomycetes</taxon>
        <taxon>Pseudonocardiales</taxon>
        <taxon>Pseudonocardiaceae</taxon>
        <taxon>Prauserella</taxon>
    </lineage>
</organism>
<reference evidence="5" key="1">
    <citation type="journal article" date="2019" name="Int. J. Syst. Evol. Microbiol.">
        <title>The Global Catalogue of Microorganisms (GCM) 10K type strain sequencing project: providing services to taxonomists for standard genome sequencing and annotation.</title>
        <authorList>
            <consortium name="The Broad Institute Genomics Platform"/>
            <consortium name="The Broad Institute Genome Sequencing Center for Infectious Disease"/>
            <person name="Wu L."/>
            <person name="Ma J."/>
        </authorList>
    </citation>
    <scope>NUCLEOTIDE SEQUENCE [LARGE SCALE GENOMIC DNA]</scope>
    <source>
        <strain evidence="5">JCM 13022</strain>
    </source>
</reference>
<dbReference type="PANTHER" id="PTHR43080:SF29">
    <property type="entry name" value="OS02G0818000 PROTEIN"/>
    <property type="match status" value="1"/>
</dbReference>
<feature type="domain" description="CBS" evidence="3">
    <location>
        <begin position="1"/>
        <end position="58"/>
    </location>
</feature>
<comment type="caution">
    <text evidence="4">The sequence shown here is derived from an EMBL/GenBank/DDBJ whole genome shotgun (WGS) entry which is preliminary data.</text>
</comment>
<name>A0ABP4FSF8_9PSEU</name>
<evidence type="ECO:0000256" key="1">
    <source>
        <dbReference type="ARBA" id="ARBA00023122"/>
    </source>
</evidence>
<dbReference type="SMART" id="SM00116">
    <property type="entry name" value="CBS"/>
    <property type="match status" value="2"/>
</dbReference>
<evidence type="ECO:0000256" key="2">
    <source>
        <dbReference type="PROSITE-ProRule" id="PRU00703"/>
    </source>
</evidence>
<dbReference type="Pfam" id="PF00571">
    <property type="entry name" value="CBS"/>
    <property type="match status" value="2"/>
</dbReference>
<dbReference type="Proteomes" id="UP001500467">
    <property type="component" value="Unassembled WGS sequence"/>
</dbReference>
<dbReference type="InterPro" id="IPR000644">
    <property type="entry name" value="CBS_dom"/>
</dbReference>
<dbReference type="SUPFAM" id="SSF54631">
    <property type="entry name" value="CBS-domain pair"/>
    <property type="match status" value="1"/>
</dbReference>
<dbReference type="InterPro" id="IPR051257">
    <property type="entry name" value="Diverse_CBS-Domain"/>
</dbReference>
<gene>
    <name evidence="4" type="ORF">GCM10009675_10850</name>
</gene>